<gene>
    <name evidence="1" type="ORF">EOS_38060</name>
</gene>
<organism evidence="1 2">
    <name type="scientific">Caballeronia mineralivorans PML1(12)</name>
    <dbReference type="NCBI Taxonomy" id="908627"/>
    <lineage>
        <taxon>Bacteria</taxon>
        <taxon>Pseudomonadati</taxon>
        <taxon>Pseudomonadota</taxon>
        <taxon>Betaproteobacteria</taxon>
        <taxon>Burkholderiales</taxon>
        <taxon>Burkholderiaceae</taxon>
        <taxon>Caballeronia</taxon>
    </lineage>
</organism>
<evidence type="ECO:0000313" key="2">
    <source>
        <dbReference type="Proteomes" id="UP000035963"/>
    </source>
</evidence>
<dbReference type="AlphaFoldDB" id="A0A0J1CKL9"/>
<name>A0A0J1CKL9_9BURK</name>
<sequence>MNKFSGIDLHSNNSVVVVSDEADRIVYQRRLPNDPVQIRAALAPHRGDLVGVVIEATFNWYWLVDELIRD</sequence>
<comment type="caution">
    <text evidence="1">The sequence shown here is derived from an EMBL/GenBank/DDBJ whole genome shotgun (WGS) entry which is preliminary data.</text>
</comment>
<accession>A0A0J1CKL9</accession>
<protein>
    <recommendedName>
        <fullName evidence="3">Transposase</fullName>
    </recommendedName>
</protein>
<keyword evidence="2" id="KW-1185">Reference proteome</keyword>
<dbReference type="PATRIC" id="fig|908627.4.peg.8528"/>
<dbReference type="Proteomes" id="UP000035963">
    <property type="component" value="Unassembled WGS sequence"/>
</dbReference>
<evidence type="ECO:0008006" key="3">
    <source>
        <dbReference type="Google" id="ProtNLM"/>
    </source>
</evidence>
<reference evidence="1 2" key="1">
    <citation type="journal article" date="2015" name="Genome Announc.">
        <title>Draft Genome Sequence of Burkholderia sp. Strain PML1(12), an Ectomycorrhizosphere-Inhabiting Bacterium with Effective Mineral-Weathering Ability.</title>
        <authorList>
            <person name="Uroz S."/>
            <person name="Oger P."/>
        </authorList>
    </citation>
    <scope>NUCLEOTIDE SEQUENCE [LARGE SCALE GENOMIC DNA]</scope>
    <source>
        <strain evidence="2">PML1(12)</strain>
    </source>
</reference>
<dbReference type="RefSeq" id="WP_047897386.1">
    <property type="nucleotide sequence ID" value="NZ_AEJF01000230.1"/>
</dbReference>
<evidence type="ECO:0000313" key="1">
    <source>
        <dbReference type="EMBL" id="KLU21074.1"/>
    </source>
</evidence>
<proteinExistence type="predicted"/>
<dbReference type="EMBL" id="AEJF01000230">
    <property type="protein sequence ID" value="KLU21074.1"/>
    <property type="molecule type" value="Genomic_DNA"/>
</dbReference>